<evidence type="ECO:0000313" key="2">
    <source>
        <dbReference type="EMBL" id="GAU25571.1"/>
    </source>
</evidence>
<sequence length="90" mass="10013">MEASSMRLKMSFIVCLIALPMVIMVTLMYQNSSFGIFEGFTKGMSMGGVSHANIRARGPNVTTNEFDLRQNVTHDNFGGRLKSDTNFKSK</sequence>
<gene>
    <name evidence="2" type="ORF">TSUD_260050</name>
</gene>
<keyword evidence="1" id="KW-1133">Transmembrane helix</keyword>
<dbReference type="AlphaFoldDB" id="A0A2Z6M0I0"/>
<evidence type="ECO:0000313" key="3">
    <source>
        <dbReference type="Proteomes" id="UP000242715"/>
    </source>
</evidence>
<protein>
    <submittedName>
        <fullName evidence="2">Uncharacterized protein</fullName>
    </submittedName>
</protein>
<accession>A0A2Z6M0I0</accession>
<keyword evidence="1" id="KW-0812">Transmembrane</keyword>
<keyword evidence="3" id="KW-1185">Reference proteome</keyword>
<name>A0A2Z6M0I0_TRISU</name>
<feature type="transmembrane region" description="Helical" evidence="1">
    <location>
        <begin position="12"/>
        <end position="29"/>
    </location>
</feature>
<dbReference type="Proteomes" id="UP000242715">
    <property type="component" value="Unassembled WGS sequence"/>
</dbReference>
<reference evidence="3" key="1">
    <citation type="journal article" date="2017" name="Front. Plant Sci.">
        <title>Climate Clever Clovers: New Paradigm to Reduce the Environmental Footprint of Ruminants by Breeding Low Methanogenic Forages Utilizing Haplotype Variation.</title>
        <authorList>
            <person name="Kaur P."/>
            <person name="Appels R."/>
            <person name="Bayer P.E."/>
            <person name="Keeble-Gagnere G."/>
            <person name="Wang J."/>
            <person name="Hirakawa H."/>
            <person name="Shirasawa K."/>
            <person name="Vercoe P."/>
            <person name="Stefanova K."/>
            <person name="Durmic Z."/>
            <person name="Nichols P."/>
            <person name="Revell C."/>
            <person name="Isobe S.N."/>
            <person name="Edwards D."/>
            <person name="Erskine W."/>
        </authorList>
    </citation>
    <scope>NUCLEOTIDE SEQUENCE [LARGE SCALE GENOMIC DNA]</scope>
    <source>
        <strain evidence="3">cv. Daliak</strain>
    </source>
</reference>
<keyword evidence="1" id="KW-0472">Membrane</keyword>
<dbReference type="EMBL" id="DF973315">
    <property type="protein sequence ID" value="GAU25571.1"/>
    <property type="molecule type" value="Genomic_DNA"/>
</dbReference>
<proteinExistence type="predicted"/>
<evidence type="ECO:0000256" key="1">
    <source>
        <dbReference type="SAM" id="Phobius"/>
    </source>
</evidence>
<organism evidence="2 3">
    <name type="scientific">Trifolium subterraneum</name>
    <name type="common">Subterranean clover</name>
    <dbReference type="NCBI Taxonomy" id="3900"/>
    <lineage>
        <taxon>Eukaryota</taxon>
        <taxon>Viridiplantae</taxon>
        <taxon>Streptophyta</taxon>
        <taxon>Embryophyta</taxon>
        <taxon>Tracheophyta</taxon>
        <taxon>Spermatophyta</taxon>
        <taxon>Magnoliopsida</taxon>
        <taxon>eudicotyledons</taxon>
        <taxon>Gunneridae</taxon>
        <taxon>Pentapetalae</taxon>
        <taxon>rosids</taxon>
        <taxon>fabids</taxon>
        <taxon>Fabales</taxon>
        <taxon>Fabaceae</taxon>
        <taxon>Papilionoideae</taxon>
        <taxon>50 kb inversion clade</taxon>
        <taxon>NPAAA clade</taxon>
        <taxon>Hologalegina</taxon>
        <taxon>IRL clade</taxon>
        <taxon>Trifolieae</taxon>
        <taxon>Trifolium</taxon>
    </lineage>
</organism>